<dbReference type="GO" id="GO:0004315">
    <property type="term" value="F:3-oxoacyl-[acyl-carrier-protein] synthase activity"/>
    <property type="evidence" value="ECO:0007669"/>
    <property type="project" value="InterPro"/>
</dbReference>
<feature type="domain" description="Beta-ketoacyl-[acyl-carrier-protein] synthase III C-terminal" evidence="11">
    <location>
        <begin position="232"/>
        <end position="321"/>
    </location>
</feature>
<dbReference type="PATRIC" id="fig|151081.8.peg.1386"/>
<dbReference type="PANTHER" id="PTHR43091">
    <property type="entry name" value="3-OXOACYL-[ACYL-CARRIER-PROTEIN] SYNTHASE"/>
    <property type="match status" value="1"/>
</dbReference>
<keyword evidence="9 10" id="KW-0012">Acyltransferase</keyword>
<dbReference type="InterPro" id="IPR004655">
    <property type="entry name" value="FabH"/>
</dbReference>
<dbReference type="SUPFAM" id="SSF53901">
    <property type="entry name" value="Thiolase-like"/>
    <property type="match status" value="1"/>
</dbReference>
<dbReference type="eggNOG" id="COG0332">
    <property type="taxonomic scope" value="Bacteria"/>
</dbReference>
<dbReference type="Pfam" id="PF08545">
    <property type="entry name" value="ACP_syn_III"/>
    <property type="match status" value="1"/>
</dbReference>
<dbReference type="GO" id="GO:0006633">
    <property type="term" value="P:fatty acid biosynthetic process"/>
    <property type="evidence" value="ECO:0007669"/>
    <property type="project" value="UniProtKB-UniRule"/>
</dbReference>
<reference evidence="14 16" key="2">
    <citation type="submission" date="2017-12" db="EMBL/GenBank/DDBJ databases">
        <authorList>
            <person name="Paulsen S."/>
            <person name="Gram L.K."/>
        </authorList>
    </citation>
    <scope>NUCLEOTIDE SEQUENCE [LARGE SCALE GENOMIC DNA]</scope>
    <source>
        <strain evidence="14 16">S2897</strain>
    </source>
</reference>
<comment type="catalytic activity">
    <reaction evidence="10">
        <text>malonyl-[ACP] + acetyl-CoA + H(+) = 3-oxobutanoyl-[ACP] + CO2 + CoA</text>
        <dbReference type="Rhea" id="RHEA:12080"/>
        <dbReference type="Rhea" id="RHEA-COMP:9623"/>
        <dbReference type="Rhea" id="RHEA-COMP:9625"/>
        <dbReference type="ChEBI" id="CHEBI:15378"/>
        <dbReference type="ChEBI" id="CHEBI:16526"/>
        <dbReference type="ChEBI" id="CHEBI:57287"/>
        <dbReference type="ChEBI" id="CHEBI:57288"/>
        <dbReference type="ChEBI" id="CHEBI:78449"/>
        <dbReference type="ChEBI" id="CHEBI:78450"/>
        <dbReference type="EC" id="2.3.1.180"/>
    </reaction>
</comment>
<evidence type="ECO:0000256" key="4">
    <source>
        <dbReference type="ARBA" id="ARBA00022679"/>
    </source>
</evidence>
<protein>
    <recommendedName>
        <fullName evidence="10">Beta-ketoacyl-[acyl-carrier-protein] synthase III</fullName>
        <shortName evidence="10">Beta-ketoacyl-ACP synthase III</shortName>
        <shortName evidence="10">KAS III</shortName>
        <ecNumber evidence="10">2.3.1.180</ecNumber>
    </recommendedName>
    <alternativeName>
        <fullName evidence="10">3-oxoacyl-[acyl-carrier-protein] synthase 3</fullName>
    </alternativeName>
    <alternativeName>
        <fullName evidence="10">3-oxoacyl-[acyl-carrier-protein] synthase III</fullName>
    </alternativeName>
</protein>
<organism evidence="13 15">
    <name type="scientific">Pseudoalteromonas ruthenica</name>
    <dbReference type="NCBI Taxonomy" id="151081"/>
    <lineage>
        <taxon>Bacteria</taxon>
        <taxon>Pseudomonadati</taxon>
        <taxon>Pseudomonadota</taxon>
        <taxon>Gammaproteobacteria</taxon>
        <taxon>Alteromonadales</taxon>
        <taxon>Pseudoalteromonadaceae</taxon>
        <taxon>Pseudoalteromonas</taxon>
    </lineage>
</organism>
<feature type="active site" evidence="10">
    <location>
        <position position="278"/>
    </location>
</feature>
<keyword evidence="15" id="KW-1185">Reference proteome</keyword>
<evidence type="ECO:0000256" key="8">
    <source>
        <dbReference type="ARBA" id="ARBA00023268"/>
    </source>
</evidence>
<dbReference type="Proteomes" id="UP000033664">
    <property type="component" value="Unassembled WGS sequence"/>
</dbReference>
<reference evidence="14" key="4">
    <citation type="submission" date="2019-09" db="EMBL/GenBank/DDBJ databases">
        <title>Co-occurence of chitin degradation, pigmentation and bioactivity in marine Pseudoalteromonas.</title>
        <authorList>
            <person name="Sonnenschein E.C."/>
            <person name="Bech P.K."/>
        </authorList>
    </citation>
    <scope>NUCLEOTIDE SEQUENCE</scope>
    <source>
        <strain evidence="14">S2897</strain>
    </source>
</reference>
<dbReference type="InterPro" id="IPR016039">
    <property type="entry name" value="Thiolase-like"/>
</dbReference>
<feature type="active site" evidence="10">
    <location>
        <position position="248"/>
    </location>
</feature>
<feature type="domain" description="Beta-ketoacyl-[acyl-carrier-protein] synthase III N-terminal" evidence="12">
    <location>
        <begin position="106"/>
        <end position="182"/>
    </location>
</feature>
<evidence type="ECO:0000256" key="9">
    <source>
        <dbReference type="ARBA" id="ARBA00023315"/>
    </source>
</evidence>
<dbReference type="EC" id="2.3.1.180" evidence="10"/>
<reference evidence="13 15" key="1">
    <citation type="journal article" date="2015" name="BMC Genomics">
        <title>Genome mining reveals unlocked bioactive potential of marine Gram-negative bacteria.</title>
        <authorList>
            <person name="Machado H."/>
            <person name="Sonnenschein E.C."/>
            <person name="Melchiorsen J."/>
            <person name="Gram L."/>
        </authorList>
    </citation>
    <scope>NUCLEOTIDE SEQUENCE [LARGE SCALE GENOMIC DNA]</scope>
    <source>
        <strain evidence="13 15">S3137</strain>
    </source>
</reference>
<evidence type="ECO:0000256" key="3">
    <source>
        <dbReference type="ARBA" id="ARBA00022516"/>
    </source>
</evidence>
<reference evidence="16" key="3">
    <citation type="submission" date="2019-06" db="EMBL/GenBank/DDBJ databases">
        <title>Co-occurence of chitin degradation, pigmentation and bioactivity in marine Pseudoalteromonas.</title>
        <authorList>
            <person name="Sonnenschein E.C."/>
            <person name="Bech P.K."/>
        </authorList>
    </citation>
    <scope>NUCLEOTIDE SEQUENCE [LARGE SCALE GENOMIC DNA]</scope>
    <source>
        <strain evidence="16">S2897</strain>
    </source>
</reference>
<keyword evidence="8 10" id="KW-0511">Multifunctional enzyme</keyword>
<dbReference type="RefSeq" id="WP_026111037.1">
    <property type="nucleotide sequence ID" value="NZ_CP023397.1"/>
</dbReference>
<dbReference type="InterPro" id="IPR013747">
    <property type="entry name" value="ACP_syn_III_C"/>
</dbReference>
<dbReference type="NCBIfam" id="TIGR00747">
    <property type="entry name" value="fabH"/>
    <property type="match status" value="1"/>
</dbReference>
<evidence type="ECO:0000256" key="1">
    <source>
        <dbReference type="ARBA" id="ARBA00008642"/>
    </source>
</evidence>
<dbReference type="GO" id="GO:0033818">
    <property type="term" value="F:beta-ketoacyl-acyl-carrier-protein synthase III activity"/>
    <property type="evidence" value="ECO:0007669"/>
    <property type="project" value="UniProtKB-UniRule"/>
</dbReference>
<comment type="subunit">
    <text evidence="10">Homodimer.</text>
</comment>
<dbReference type="AlphaFoldDB" id="A0A0F4Q6U0"/>
<feature type="active site" evidence="10">
    <location>
        <position position="111"/>
    </location>
</feature>
<evidence type="ECO:0000259" key="11">
    <source>
        <dbReference type="Pfam" id="PF08541"/>
    </source>
</evidence>
<dbReference type="HAMAP" id="MF_01815">
    <property type="entry name" value="FabH"/>
    <property type="match status" value="1"/>
</dbReference>
<comment type="function">
    <text evidence="10">Catalyzes the condensation reaction of fatty acid synthesis by the addition to an acyl acceptor of two carbons from malonyl-ACP. Catalyzes the first condensation reaction which initiates fatty acid synthesis and may therefore play a role in governing the total rate of fatty acid production. Possesses both acetoacetyl-ACP synthase and acetyl transacylase activities. Its substrate specificity determines the biosynthesis of branched-chain and/or straight-chain of fatty acids.</text>
</comment>
<evidence type="ECO:0000256" key="5">
    <source>
        <dbReference type="ARBA" id="ARBA00022832"/>
    </source>
</evidence>
<accession>A0A0F4Q6U0</accession>
<proteinExistence type="inferred from homology"/>
<evidence type="ECO:0000313" key="13">
    <source>
        <dbReference type="EMBL" id="KJZ02282.1"/>
    </source>
</evidence>
<comment type="similarity">
    <text evidence="1 10">Belongs to the thiolase-like superfamily. FabH family.</text>
</comment>
<evidence type="ECO:0000313" key="15">
    <source>
        <dbReference type="Proteomes" id="UP000033664"/>
    </source>
</evidence>
<dbReference type="CDD" id="cd00830">
    <property type="entry name" value="KAS_III"/>
    <property type="match status" value="1"/>
</dbReference>
<evidence type="ECO:0000313" key="16">
    <source>
        <dbReference type="Proteomes" id="UP000305874"/>
    </source>
</evidence>
<dbReference type="InterPro" id="IPR013751">
    <property type="entry name" value="ACP_syn_III_N"/>
</dbReference>
<dbReference type="Pfam" id="PF08541">
    <property type="entry name" value="ACP_syn_III_C"/>
    <property type="match status" value="1"/>
</dbReference>
<keyword evidence="7 10" id="KW-0275">Fatty acid biosynthesis</keyword>
<sequence length="356" mass="37609">MHYAEITGWGKCIPPARITNDDIATVVDTSDEWISSRTGIKARHISHVSTAELATVAAQRALDCAGVDAEQLDLVLVATCTPSTMVANTASEVQQRLGAKGAATCDSNAACSGFLYALQMATAQIQAGMIKTAVVVAAERMLWYVNWALRDSAVLFGDGAGAVVLQASEQPLGLLASKSGCDSSDRSILHISNFGTNVNKYQTIGGSDLNFVGPEIFKRAVKGMSVACDDVLSQAQLSLDDIDVLVPHQANLRIIQSIQQRLKVDDDKVMVNIDEYGNTSAATIAIALCEAVERGMVKPGANIMSAAFGAGLTWAASYIKWGERVTPVRDSQAALPECSQTGLELIAEAVTACQQG</sequence>
<keyword evidence="2 10" id="KW-0963">Cytoplasm</keyword>
<comment type="pathway">
    <text evidence="10">Lipid metabolism; fatty acid biosynthesis.</text>
</comment>
<dbReference type="OrthoDB" id="9815506at2"/>
<comment type="subcellular location">
    <subcellularLocation>
        <location evidence="10">Cytoplasm</location>
    </subcellularLocation>
</comment>
<gene>
    <name evidence="10" type="primary">fabH</name>
    <name evidence="14" type="ORF">CWC05_11885</name>
    <name evidence="13" type="ORF">TW72_01040</name>
</gene>
<keyword evidence="6 10" id="KW-0443">Lipid metabolism</keyword>
<evidence type="ECO:0000313" key="14">
    <source>
        <dbReference type="EMBL" id="TMP86768.1"/>
    </source>
</evidence>
<keyword evidence="4 10" id="KW-0808">Transferase</keyword>
<dbReference type="STRING" id="151081.TW72_01040"/>
<keyword evidence="5 10" id="KW-0276">Fatty acid metabolism</keyword>
<evidence type="ECO:0000256" key="2">
    <source>
        <dbReference type="ARBA" id="ARBA00022490"/>
    </source>
</evidence>
<evidence type="ECO:0000256" key="6">
    <source>
        <dbReference type="ARBA" id="ARBA00023098"/>
    </source>
</evidence>
<comment type="caution">
    <text evidence="13">The sequence shown here is derived from an EMBL/GenBank/DDBJ whole genome shotgun (WGS) entry which is preliminary data.</text>
</comment>
<dbReference type="EMBL" id="PNCG01000011">
    <property type="protein sequence ID" value="TMP86768.1"/>
    <property type="molecule type" value="Genomic_DNA"/>
</dbReference>
<dbReference type="GeneID" id="58227070"/>
<evidence type="ECO:0000259" key="12">
    <source>
        <dbReference type="Pfam" id="PF08545"/>
    </source>
</evidence>
<evidence type="ECO:0000256" key="7">
    <source>
        <dbReference type="ARBA" id="ARBA00023160"/>
    </source>
</evidence>
<dbReference type="PANTHER" id="PTHR43091:SF2">
    <property type="entry name" value="BETA-KETOACYL-[ACYL-CARRIER-PROTEIN] SYNTHASE III 2"/>
    <property type="match status" value="1"/>
</dbReference>
<dbReference type="Gene3D" id="3.40.47.10">
    <property type="match status" value="1"/>
</dbReference>
<dbReference type="UniPathway" id="UPA00094"/>
<dbReference type="GO" id="GO:0005737">
    <property type="term" value="C:cytoplasm"/>
    <property type="evidence" value="ECO:0007669"/>
    <property type="project" value="UniProtKB-SubCell"/>
</dbReference>
<dbReference type="NCBIfam" id="NF006829">
    <property type="entry name" value="PRK09352.1"/>
    <property type="match status" value="1"/>
</dbReference>
<name>A0A0F4Q6U0_9GAMM</name>
<evidence type="ECO:0000256" key="10">
    <source>
        <dbReference type="HAMAP-Rule" id="MF_01815"/>
    </source>
</evidence>
<keyword evidence="3 10" id="KW-0444">Lipid biosynthesis</keyword>
<comment type="domain">
    <text evidence="10">The last Arg residue of the ACP-binding site is essential for the weak association between ACP/AcpP and FabH.</text>
</comment>
<feature type="region of interest" description="ACP-binding" evidence="10">
    <location>
        <begin position="249"/>
        <end position="253"/>
    </location>
</feature>
<dbReference type="EMBL" id="JXXZ01000001">
    <property type="protein sequence ID" value="KJZ02282.1"/>
    <property type="molecule type" value="Genomic_DNA"/>
</dbReference>
<dbReference type="Proteomes" id="UP000305874">
    <property type="component" value="Unassembled WGS sequence"/>
</dbReference>